<dbReference type="STRING" id="1715989.NITINOP_0267"/>
<dbReference type="Proteomes" id="UP000066284">
    <property type="component" value="Chromosome 1"/>
</dbReference>
<accession>A0A0S4KSG2</accession>
<keyword evidence="2" id="KW-1185">Reference proteome</keyword>
<proteinExistence type="predicted"/>
<name>A0A0S4KSG2_9BACT</name>
<gene>
    <name evidence="1" type="ORF">NITINOP_0267</name>
</gene>
<reference evidence="2" key="1">
    <citation type="submission" date="2015-09" db="EMBL/GenBank/DDBJ databases">
        <authorList>
            <person name="Daims H."/>
        </authorList>
    </citation>
    <scope>NUCLEOTIDE SEQUENCE [LARGE SCALE GENOMIC DNA]</scope>
</reference>
<dbReference type="KEGG" id="nio:NITINOP_0267"/>
<dbReference type="EMBL" id="LN885086">
    <property type="protein sequence ID" value="CUQ65243.1"/>
    <property type="molecule type" value="Genomic_DNA"/>
</dbReference>
<protein>
    <submittedName>
        <fullName evidence="1">Uncharacterized protein</fullName>
    </submittedName>
</protein>
<dbReference type="AlphaFoldDB" id="A0A0S4KSG2"/>
<organism evidence="1 2">
    <name type="scientific">Candidatus Nitrospira inopinata</name>
    <dbReference type="NCBI Taxonomy" id="1715989"/>
    <lineage>
        <taxon>Bacteria</taxon>
        <taxon>Pseudomonadati</taxon>
        <taxon>Nitrospirota</taxon>
        <taxon>Nitrospiria</taxon>
        <taxon>Nitrospirales</taxon>
        <taxon>Nitrospiraceae</taxon>
        <taxon>Nitrospira</taxon>
    </lineage>
</organism>
<sequence length="107" mass="12252">MKPVDAPVRIQGEEKDRMRLPLWALRLGKTTPLSDPRGWPPTPEEGLRRSIQLSDFEYRQLIASTRLQHPDASTDAIAQFAYATLLTWEQVRSSLRLAPRTASRGRR</sequence>
<evidence type="ECO:0000313" key="1">
    <source>
        <dbReference type="EMBL" id="CUQ65243.1"/>
    </source>
</evidence>
<evidence type="ECO:0000313" key="2">
    <source>
        <dbReference type="Proteomes" id="UP000066284"/>
    </source>
</evidence>